<organism evidence="4 5">
    <name type="scientific">Bonamia ostreae</name>
    <dbReference type="NCBI Taxonomy" id="126728"/>
    <lineage>
        <taxon>Eukaryota</taxon>
        <taxon>Sar</taxon>
        <taxon>Rhizaria</taxon>
        <taxon>Endomyxa</taxon>
        <taxon>Ascetosporea</taxon>
        <taxon>Haplosporida</taxon>
        <taxon>Bonamia</taxon>
    </lineage>
</organism>
<keyword evidence="2" id="KW-0539">Nucleus</keyword>
<accession>A0ABV2AMA6</accession>
<dbReference type="InterPro" id="IPR022591">
    <property type="entry name" value="TAF1_HAT_dom"/>
</dbReference>
<name>A0ABV2AMA6_9EUKA</name>
<dbReference type="PANTHER" id="PTHR13900">
    <property type="entry name" value="TRANSCRIPTION INITIATION FACTOR TFIID"/>
    <property type="match status" value="1"/>
</dbReference>
<reference evidence="4 5" key="1">
    <citation type="journal article" date="2024" name="BMC Biol.">
        <title>Comparative genomics of Ascetosporea gives new insight into the evolutionary basis for animal parasitism in Rhizaria.</title>
        <authorList>
            <person name="Hiltunen Thoren M."/>
            <person name="Onut-Brannstrom I."/>
            <person name="Alfjorden A."/>
            <person name="Peckova H."/>
            <person name="Swords F."/>
            <person name="Hooper C."/>
            <person name="Holzer A.S."/>
            <person name="Bass D."/>
            <person name="Burki F."/>
        </authorList>
    </citation>
    <scope>NUCLEOTIDE SEQUENCE [LARGE SCALE GENOMIC DNA]</scope>
    <source>
        <strain evidence="4">20-A016</strain>
    </source>
</reference>
<sequence>MIQSSQKNWYFYYFENPGKRFGPVAREHVPTGNRVLVWCPGMKFWVPSNSVKSLKTQPIPSLQYTQKQTNPKNEDLAAISSDFSDFVPKDDKIVKMERELAEKKLPKFSRPKCDNDISLEKIWLEKSGPVFKMENFEKSFFGDKNPESKSAVERIKFAIKILPRLDFYEILKSCVYTAKAKRKDKITFSRYQKIDFSDNIPVEPLISRENLLHKNFLDISSCVKNITNSNDCFSEELENSSEKKKQTKNFAKTQKMAEHLIRITIKNTSQQKIMSKKWAEFKKSTKKKQILPEKIYFARNENSEKFPEILDKTDQSKQSKTLIKPKSANKKLQNFNESSEVNCDLSDFFHRLQNSNFDRTIEKRFCNYQIYLNLNDPFCIAYLKDDLISKKDHPTNKTINGIKQKSTPVFKDSAASLRESLRLGLMGKSRNKKSSLERDEAHRYKIGVNLNATDDSETYRLNVWHSLLAIKMPKKLYPFRMTPGALRYCHKPKLRSLKNKVVEIIFESKIKSGKNGDPESVADVSAENGEIALFEYIEQRPCFLHNVGMAYRLHFYYREGAANENLPQTGKEETSHFKLVKLKKAEASPFLGEITTKESVLSVDNNLFRAPIARHRNKTTDFMLIRSSEKDKWLIRKIGAIYAVGQLQPKRLVFSPKSQSATELLKNRISSIILEKFLVFEPF</sequence>
<evidence type="ECO:0000313" key="5">
    <source>
        <dbReference type="Proteomes" id="UP001439008"/>
    </source>
</evidence>
<protein>
    <recommendedName>
        <fullName evidence="3">Transcription initiation factor TFIID subunit 1 histone acetyltransferase domain-containing protein</fullName>
    </recommendedName>
</protein>
<dbReference type="InterPro" id="IPR040240">
    <property type="entry name" value="TAF1"/>
</dbReference>
<dbReference type="PANTHER" id="PTHR13900:SF0">
    <property type="entry name" value="TRANSCRIPTION INITIATION FACTOR TFIID SUBUNIT 1"/>
    <property type="match status" value="1"/>
</dbReference>
<evidence type="ECO:0000256" key="1">
    <source>
        <dbReference type="ARBA" id="ARBA00004123"/>
    </source>
</evidence>
<comment type="subcellular location">
    <subcellularLocation>
        <location evidence="1">Nucleus</location>
    </subcellularLocation>
</comment>
<gene>
    <name evidence="4" type="ORF">MHBO_002410</name>
</gene>
<keyword evidence="5" id="KW-1185">Reference proteome</keyword>
<proteinExistence type="predicted"/>
<dbReference type="EMBL" id="JBDODL010000857">
    <property type="protein sequence ID" value="MES1920772.1"/>
    <property type="molecule type" value="Genomic_DNA"/>
</dbReference>
<feature type="domain" description="Transcription initiation factor TFIID subunit 1 histone acetyltransferase" evidence="3">
    <location>
        <begin position="456"/>
        <end position="675"/>
    </location>
</feature>
<evidence type="ECO:0000259" key="3">
    <source>
        <dbReference type="Pfam" id="PF12157"/>
    </source>
</evidence>
<dbReference type="Proteomes" id="UP001439008">
    <property type="component" value="Unassembled WGS sequence"/>
</dbReference>
<evidence type="ECO:0000256" key="2">
    <source>
        <dbReference type="ARBA" id="ARBA00023242"/>
    </source>
</evidence>
<evidence type="ECO:0000313" key="4">
    <source>
        <dbReference type="EMBL" id="MES1920772.1"/>
    </source>
</evidence>
<dbReference type="Pfam" id="PF12157">
    <property type="entry name" value="DUF3591"/>
    <property type="match status" value="1"/>
</dbReference>
<comment type="caution">
    <text evidence="4">The sequence shown here is derived from an EMBL/GenBank/DDBJ whole genome shotgun (WGS) entry which is preliminary data.</text>
</comment>